<comment type="caution">
    <text evidence="1">The sequence shown here is derived from an EMBL/GenBank/DDBJ whole genome shotgun (WGS) entry which is preliminary data.</text>
</comment>
<name>A0A8J7U487_9BACT</name>
<dbReference type="RefSeq" id="WP_207857580.1">
    <property type="nucleotide sequence ID" value="NZ_JAFREP010000004.1"/>
</dbReference>
<reference evidence="1" key="1">
    <citation type="submission" date="2021-03" db="EMBL/GenBank/DDBJ databases">
        <authorList>
            <person name="Wang G."/>
        </authorList>
    </citation>
    <scope>NUCLEOTIDE SEQUENCE</scope>
    <source>
        <strain evidence="1">KCTC 12899</strain>
    </source>
</reference>
<evidence type="ECO:0000313" key="2">
    <source>
        <dbReference type="Proteomes" id="UP000664417"/>
    </source>
</evidence>
<organism evidence="1 2">
    <name type="scientific">Acanthopleuribacter pedis</name>
    <dbReference type="NCBI Taxonomy" id="442870"/>
    <lineage>
        <taxon>Bacteria</taxon>
        <taxon>Pseudomonadati</taxon>
        <taxon>Acidobacteriota</taxon>
        <taxon>Holophagae</taxon>
        <taxon>Acanthopleuribacterales</taxon>
        <taxon>Acanthopleuribacteraceae</taxon>
        <taxon>Acanthopleuribacter</taxon>
    </lineage>
</organism>
<accession>A0A8J7U487</accession>
<dbReference type="EMBL" id="JAFREP010000004">
    <property type="protein sequence ID" value="MBO1318021.1"/>
    <property type="molecule type" value="Genomic_DNA"/>
</dbReference>
<proteinExistence type="predicted"/>
<protein>
    <submittedName>
        <fullName evidence="1">Uncharacterized protein</fullName>
    </submittedName>
</protein>
<sequence length="197" mass="21322">MTQTLDDYESRFGDGLAFSQAFVKKPRAFLQRAACFKFATKMLGETGPVLNLDASDGFGAWILARECGACHAVVDDNEARFKAEATWRGDGISFGGSAALATRDQIWPALVWLTGDVPEDAFTRFERLLPKLAPMATVLIGWGLEAPDAVAYQDQAAVLKPRFKKCFTFFVSGAVIRPASPAAQGPLLFLGAGINNR</sequence>
<keyword evidence="2" id="KW-1185">Reference proteome</keyword>
<dbReference type="Proteomes" id="UP000664417">
    <property type="component" value="Unassembled WGS sequence"/>
</dbReference>
<evidence type="ECO:0000313" key="1">
    <source>
        <dbReference type="EMBL" id="MBO1318021.1"/>
    </source>
</evidence>
<dbReference type="AlphaFoldDB" id="A0A8J7U487"/>
<gene>
    <name evidence="1" type="ORF">J3U88_06065</name>
</gene>